<dbReference type="Proteomes" id="UP000515908">
    <property type="component" value="Chromosome 02"/>
</dbReference>
<gene>
    <name evidence="1" type="ORF">ADEAN_000091100</name>
</gene>
<organism evidence="1 2">
    <name type="scientific">Angomonas deanei</name>
    <dbReference type="NCBI Taxonomy" id="59799"/>
    <lineage>
        <taxon>Eukaryota</taxon>
        <taxon>Discoba</taxon>
        <taxon>Euglenozoa</taxon>
        <taxon>Kinetoplastea</taxon>
        <taxon>Metakinetoplastina</taxon>
        <taxon>Trypanosomatida</taxon>
        <taxon>Trypanosomatidae</taxon>
        <taxon>Strigomonadinae</taxon>
        <taxon>Angomonas</taxon>
    </lineage>
</organism>
<keyword evidence="2" id="KW-1185">Reference proteome</keyword>
<protein>
    <submittedName>
        <fullName evidence="1">Uncharacterized protein</fullName>
    </submittedName>
</protein>
<accession>A0A7G2C180</accession>
<dbReference type="VEuPathDB" id="TriTrypDB:ADEAN_000091100"/>
<evidence type="ECO:0000313" key="2">
    <source>
        <dbReference type="Proteomes" id="UP000515908"/>
    </source>
</evidence>
<reference evidence="1 2" key="1">
    <citation type="submission" date="2020-08" db="EMBL/GenBank/DDBJ databases">
        <authorList>
            <person name="Newling K."/>
            <person name="Davey J."/>
            <person name="Forrester S."/>
        </authorList>
    </citation>
    <scope>NUCLEOTIDE SEQUENCE [LARGE SCALE GENOMIC DNA]</scope>
    <source>
        <strain evidence="2">Crithidia deanei Carvalho (ATCC PRA-265)</strain>
    </source>
</reference>
<evidence type="ECO:0000313" key="1">
    <source>
        <dbReference type="EMBL" id="CAD2213470.1"/>
    </source>
</evidence>
<name>A0A7G2C180_9TRYP</name>
<dbReference type="AlphaFoldDB" id="A0A7G2C180"/>
<sequence>MVKLCRAEFNRCADEMSRRTAWRKVTCGDLFQRDREWLEGVHHVPPSTFTDKGGTSVTVKYYIFYSDLRQVAELCFSTSSQLDEQEMARMFPKLDFSTGSAISHLQPLVSPQFREEVHSFLWTIHSCDFDVFLGLSDAATGDSMDGVLSTFIRGVNHFVPFPAHLLP</sequence>
<proteinExistence type="predicted"/>
<dbReference type="EMBL" id="LR877146">
    <property type="protein sequence ID" value="CAD2213470.1"/>
    <property type="molecule type" value="Genomic_DNA"/>
</dbReference>